<sequence length="67" mass="7366">MTPKTAHRCWHVRSPALTSEGGVGESKVKTAPHPPSSPTRGRRYSAPRLLRQVYPEEEDPSSPGTSR</sequence>
<accession>A0AAV4HSJ2</accession>
<proteinExistence type="predicted"/>
<reference evidence="2 3" key="1">
    <citation type="journal article" date="2021" name="Elife">
        <title>Chloroplast acquisition without the gene transfer in kleptoplastic sea slugs, Plakobranchus ocellatus.</title>
        <authorList>
            <person name="Maeda T."/>
            <person name="Takahashi S."/>
            <person name="Yoshida T."/>
            <person name="Shimamura S."/>
            <person name="Takaki Y."/>
            <person name="Nagai Y."/>
            <person name="Toyoda A."/>
            <person name="Suzuki Y."/>
            <person name="Arimoto A."/>
            <person name="Ishii H."/>
            <person name="Satoh N."/>
            <person name="Nishiyama T."/>
            <person name="Hasebe M."/>
            <person name="Maruyama T."/>
            <person name="Minagawa J."/>
            <person name="Obokata J."/>
            <person name="Shigenobu S."/>
        </authorList>
    </citation>
    <scope>NUCLEOTIDE SEQUENCE [LARGE SCALE GENOMIC DNA]</scope>
</reference>
<gene>
    <name evidence="2" type="ORF">ElyMa_001082300</name>
</gene>
<protein>
    <submittedName>
        <fullName evidence="2">Uncharacterized protein</fullName>
    </submittedName>
</protein>
<organism evidence="2 3">
    <name type="scientific">Elysia marginata</name>
    <dbReference type="NCBI Taxonomy" id="1093978"/>
    <lineage>
        <taxon>Eukaryota</taxon>
        <taxon>Metazoa</taxon>
        <taxon>Spiralia</taxon>
        <taxon>Lophotrochozoa</taxon>
        <taxon>Mollusca</taxon>
        <taxon>Gastropoda</taxon>
        <taxon>Heterobranchia</taxon>
        <taxon>Euthyneura</taxon>
        <taxon>Panpulmonata</taxon>
        <taxon>Sacoglossa</taxon>
        <taxon>Placobranchoidea</taxon>
        <taxon>Plakobranchidae</taxon>
        <taxon>Elysia</taxon>
    </lineage>
</organism>
<keyword evidence="3" id="KW-1185">Reference proteome</keyword>
<dbReference type="Proteomes" id="UP000762676">
    <property type="component" value="Unassembled WGS sequence"/>
</dbReference>
<dbReference type="AlphaFoldDB" id="A0AAV4HSJ2"/>
<evidence type="ECO:0000313" key="2">
    <source>
        <dbReference type="EMBL" id="GFS00889.1"/>
    </source>
</evidence>
<comment type="caution">
    <text evidence="2">The sequence shown here is derived from an EMBL/GenBank/DDBJ whole genome shotgun (WGS) entry which is preliminary data.</text>
</comment>
<evidence type="ECO:0000256" key="1">
    <source>
        <dbReference type="SAM" id="MobiDB-lite"/>
    </source>
</evidence>
<feature type="region of interest" description="Disordered" evidence="1">
    <location>
        <begin position="1"/>
        <end position="67"/>
    </location>
</feature>
<dbReference type="EMBL" id="BMAT01002189">
    <property type="protein sequence ID" value="GFS00889.1"/>
    <property type="molecule type" value="Genomic_DNA"/>
</dbReference>
<evidence type="ECO:0000313" key="3">
    <source>
        <dbReference type="Proteomes" id="UP000762676"/>
    </source>
</evidence>
<name>A0AAV4HSJ2_9GAST</name>
<feature type="compositionally biased region" description="Basic residues" evidence="1">
    <location>
        <begin position="1"/>
        <end position="11"/>
    </location>
</feature>